<reference evidence="1" key="1">
    <citation type="journal article" date="2023" name="Mol. Biol. Evol.">
        <title>Third-Generation Sequencing Reveals the Adaptive Role of the Epigenome in Three Deep-Sea Polychaetes.</title>
        <authorList>
            <person name="Perez M."/>
            <person name="Aroh O."/>
            <person name="Sun Y."/>
            <person name="Lan Y."/>
            <person name="Juniper S.K."/>
            <person name="Young C.R."/>
            <person name="Angers B."/>
            <person name="Qian P.Y."/>
        </authorList>
    </citation>
    <scope>NUCLEOTIDE SEQUENCE</scope>
    <source>
        <strain evidence="1">R07B-5</strain>
    </source>
</reference>
<evidence type="ECO:0000313" key="1">
    <source>
        <dbReference type="EMBL" id="KAK2162844.1"/>
    </source>
</evidence>
<proteinExistence type="predicted"/>
<protein>
    <submittedName>
        <fullName evidence="1">Uncharacterized protein</fullName>
    </submittedName>
</protein>
<dbReference type="AlphaFoldDB" id="A0AAD9K0S6"/>
<comment type="caution">
    <text evidence="1">The sequence shown here is derived from an EMBL/GenBank/DDBJ whole genome shotgun (WGS) entry which is preliminary data.</text>
</comment>
<organism evidence="1 2">
    <name type="scientific">Ridgeia piscesae</name>
    <name type="common">Tubeworm</name>
    <dbReference type="NCBI Taxonomy" id="27915"/>
    <lineage>
        <taxon>Eukaryota</taxon>
        <taxon>Metazoa</taxon>
        <taxon>Spiralia</taxon>
        <taxon>Lophotrochozoa</taxon>
        <taxon>Annelida</taxon>
        <taxon>Polychaeta</taxon>
        <taxon>Sedentaria</taxon>
        <taxon>Canalipalpata</taxon>
        <taxon>Sabellida</taxon>
        <taxon>Siboglinidae</taxon>
        <taxon>Ridgeia</taxon>
    </lineage>
</organism>
<evidence type="ECO:0000313" key="2">
    <source>
        <dbReference type="Proteomes" id="UP001209878"/>
    </source>
</evidence>
<dbReference type="EMBL" id="JAODUO010001497">
    <property type="protein sequence ID" value="KAK2162844.1"/>
    <property type="molecule type" value="Genomic_DNA"/>
</dbReference>
<gene>
    <name evidence="1" type="ORF">NP493_1498g00002</name>
</gene>
<accession>A0AAD9K0S6</accession>
<name>A0AAD9K0S6_RIDPI</name>
<dbReference type="Proteomes" id="UP001209878">
    <property type="component" value="Unassembled WGS sequence"/>
</dbReference>
<sequence length="67" mass="8205">MERKMLNITYRDRKANIWVRENTKVTYAIEHVRSRKRIWAAHINRIRYNRRTLRITTSGQPTKGKHI</sequence>
<keyword evidence="2" id="KW-1185">Reference proteome</keyword>